<dbReference type="SMART" id="SM00315">
    <property type="entry name" value="RGS"/>
    <property type="match status" value="1"/>
</dbReference>
<feature type="coiled-coil region" evidence="2">
    <location>
        <begin position="874"/>
        <end position="908"/>
    </location>
</feature>
<gene>
    <name evidence="8" type="ORF">GLAREA_07511</name>
</gene>
<evidence type="ECO:0000259" key="5">
    <source>
        <dbReference type="PROSITE" id="PS50132"/>
    </source>
</evidence>
<feature type="transmembrane region" description="Helical" evidence="4">
    <location>
        <begin position="67"/>
        <end position="88"/>
    </location>
</feature>
<dbReference type="RefSeq" id="XP_008080390.1">
    <property type="nucleotide sequence ID" value="XM_008082199.1"/>
</dbReference>
<dbReference type="GeneID" id="19466564"/>
<keyword evidence="4" id="KW-0472">Membrane</keyword>
<evidence type="ECO:0000256" key="1">
    <source>
        <dbReference type="ARBA" id="ARBA00010883"/>
    </source>
</evidence>
<dbReference type="InterPro" id="IPR016137">
    <property type="entry name" value="RGS"/>
</dbReference>
<evidence type="ECO:0000259" key="7">
    <source>
        <dbReference type="PROSITE" id="PS51207"/>
    </source>
</evidence>
<feature type="domain" description="RGS" evidence="5">
    <location>
        <begin position="451"/>
        <end position="590"/>
    </location>
</feature>
<dbReference type="OMA" id="AMYVVEV"/>
<feature type="region of interest" description="Disordered" evidence="3">
    <location>
        <begin position="1"/>
        <end position="29"/>
    </location>
</feature>
<dbReference type="Proteomes" id="UP000016922">
    <property type="component" value="Unassembled WGS sequence"/>
</dbReference>
<reference evidence="8 9" key="1">
    <citation type="journal article" date="2013" name="BMC Genomics">
        <title>Genomics-driven discovery of the pneumocandin biosynthetic gene cluster in the fungus Glarea lozoyensis.</title>
        <authorList>
            <person name="Chen L."/>
            <person name="Yue Q."/>
            <person name="Zhang X."/>
            <person name="Xiang M."/>
            <person name="Wang C."/>
            <person name="Li S."/>
            <person name="Che Y."/>
            <person name="Ortiz-Lopez F.J."/>
            <person name="Bills G.F."/>
            <person name="Liu X."/>
            <person name="An Z."/>
        </authorList>
    </citation>
    <scope>NUCLEOTIDE SEQUENCE [LARGE SCALE GENOMIC DNA]</scope>
    <source>
        <strain evidence="9">ATCC 20868 / MF5171</strain>
    </source>
</reference>
<dbReference type="Gene3D" id="3.30.1520.10">
    <property type="entry name" value="Phox-like domain"/>
    <property type="match status" value="1"/>
</dbReference>
<accession>S3E1M6</accession>
<dbReference type="InterPro" id="IPR044926">
    <property type="entry name" value="RGS_subdomain_2"/>
</dbReference>
<feature type="region of interest" description="Disordered" evidence="3">
    <location>
        <begin position="752"/>
        <end position="771"/>
    </location>
</feature>
<dbReference type="eggNOG" id="KOG2101">
    <property type="taxonomic scope" value="Eukaryota"/>
</dbReference>
<dbReference type="STRING" id="1116229.S3E1M6"/>
<dbReference type="SUPFAM" id="SSF48097">
    <property type="entry name" value="Regulator of G-protein signaling, RGS"/>
    <property type="match status" value="1"/>
</dbReference>
<dbReference type="AlphaFoldDB" id="S3E1M6"/>
<dbReference type="Gene3D" id="1.10.167.10">
    <property type="entry name" value="Regulator of G-protein Signalling 4, domain 2"/>
    <property type="match status" value="1"/>
</dbReference>
<organism evidence="8 9">
    <name type="scientific">Glarea lozoyensis (strain ATCC 20868 / MF5171)</name>
    <dbReference type="NCBI Taxonomy" id="1116229"/>
    <lineage>
        <taxon>Eukaryota</taxon>
        <taxon>Fungi</taxon>
        <taxon>Dikarya</taxon>
        <taxon>Ascomycota</taxon>
        <taxon>Pezizomycotina</taxon>
        <taxon>Leotiomycetes</taxon>
        <taxon>Helotiales</taxon>
        <taxon>Helotiaceae</taxon>
        <taxon>Glarea</taxon>
    </lineage>
</organism>
<evidence type="ECO:0000256" key="4">
    <source>
        <dbReference type="SAM" id="Phobius"/>
    </source>
</evidence>
<keyword evidence="9" id="KW-1185">Reference proteome</keyword>
<feature type="compositionally biased region" description="Acidic residues" evidence="3">
    <location>
        <begin position="681"/>
        <end position="696"/>
    </location>
</feature>
<evidence type="ECO:0000259" key="6">
    <source>
        <dbReference type="PROSITE" id="PS50195"/>
    </source>
</evidence>
<dbReference type="InterPro" id="IPR036871">
    <property type="entry name" value="PX_dom_sf"/>
</dbReference>
<sequence>MSTLLHKEAPPRACSVASSTPPCRPRRTHSPATKIMALSRRDVILAGIASFIAWGYAVNWIPALRWAGYALVVGIILPIVGLIALLVTTSRGSRYTYKNRQIRPKGPKFLGAKEWDKEIAALRRRQAYHWKPLYPESFLVSNALDELLEFILRDFVSTWYSNISKNPVFVNEVDKTIRLALSSLLDIVLDLDITEIVTTRFVPILTAHFKEFYEAERAIRGKNLNRHVTESDELDLAIAAKYKDGKLHAAASLAFSDLKLVQQDYLRKMTRELLPRLLPDRVLASRAVGVLIQELVSCAVLSPAIGMLAEPDTWNQIMEAYGRSMLQDRSTVRKLRAALDEHASPAPKPKRTAPFPRISPGDHERKFEKFVRAIRKVNNLSDARRFRSEITSQLKRDALQEGQDPIYLRRLDIGKRIADQRVHQLAAGGERIPSADLSQKQAPVSKLENASLVDLLRDPSGLSYFMEYMDRQSLMPMVQFWIVVDGFRNPLEDESVEGDEIPVTLAPWTEADRMDIAMINEAYLSKPELKVSEQSKQHVTDFLKAGKEATPKQYFLARRAVLRTQTAALESMQDKHLANFKKSDLFYKCLTSQEASKPQALQPSTIGPSRVETIYNKPALPVRAISAQALPPKPTPLSRVSAKLLPKRGHDLRRSVVSSNDLVGATSRVSEILHENRPSFDEENSGPLFDDEDFDSEAMGNSIHSLDQDQRESTPDNNVVEAMEAALNDIMEDKPDVEEMRKSLFGQDLESSIHSTSSLNGGHNSTRSSMDNKRVDLFGDKVEKPSIASLGLVNTSSRIGVFTDDDLFGDEQKFLADEHDDPEEDKARDEEEEVHEAAPGDLGLMEAITVLTADIDRLVAQDAVVDSLTRKAELTNNNAELRILKKSKASLQREIRRKELQRQQYVIQESDNSLYGRSTIKIKSIMAGKEEDGREYAVYVVEVQRKAGEQMPAATWTVTRRYSEFHELQQRLRMKYSSVRNLDFPRRRMVMKMQSEFLSKRRQALEKYLRELLLLPDVCRSRELRAFLSQSAIAPGTDSFYDHEDKKDIVTRFYNSVTDGMEDLLGNLPVLDQLSVAGQNLLSAATNQLVTMPTAIGEDPVTAAEAEAELNAFEDRELEPFVKPICDIFLEVFELNRGNNWLRGRAVVVVLHQLLGGTIERKVRDNVKGIISEEAIIKYVGLLKDSMWPGGNLKRDGKPRTEAEKAKSRTEASLMLATLIPDLAASVVGRVNAQAASRRIFATFNNPRLNAHLVFTMLDEVIDVLFGDIRT</sequence>
<dbReference type="HOGENOM" id="CLU_002131_1_0_1"/>
<dbReference type="InterPro" id="IPR001683">
    <property type="entry name" value="PX_dom"/>
</dbReference>
<feature type="transmembrane region" description="Helical" evidence="4">
    <location>
        <begin position="43"/>
        <end position="61"/>
    </location>
</feature>
<evidence type="ECO:0000313" key="8">
    <source>
        <dbReference type="EMBL" id="EPE32378.1"/>
    </source>
</evidence>
<dbReference type="Pfam" id="PF02194">
    <property type="entry name" value="PXA"/>
    <property type="match status" value="1"/>
</dbReference>
<evidence type="ECO:0000313" key="9">
    <source>
        <dbReference type="Proteomes" id="UP000016922"/>
    </source>
</evidence>
<evidence type="ECO:0000256" key="2">
    <source>
        <dbReference type="SAM" id="Coils"/>
    </source>
</evidence>
<dbReference type="Pfam" id="PF08628">
    <property type="entry name" value="Nexin_C"/>
    <property type="match status" value="1"/>
</dbReference>
<keyword evidence="4" id="KW-1133">Transmembrane helix</keyword>
<feature type="compositionally biased region" description="Polar residues" evidence="3">
    <location>
        <begin position="752"/>
        <end position="769"/>
    </location>
</feature>
<name>S3E1M6_GLAL2</name>
<dbReference type="PROSITE" id="PS50132">
    <property type="entry name" value="RGS"/>
    <property type="match status" value="1"/>
</dbReference>
<evidence type="ECO:0000256" key="3">
    <source>
        <dbReference type="SAM" id="MobiDB-lite"/>
    </source>
</evidence>
<feature type="region of interest" description="Disordered" evidence="3">
    <location>
        <begin position="815"/>
        <end position="837"/>
    </location>
</feature>
<dbReference type="PROSITE" id="PS50195">
    <property type="entry name" value="PX"/>
    <property type="match status" value="1"/>
</dbReference>
<dbReference type="InterPro" id="IPR013937">
    <property type="entry name" value="Sorting_nexin_C"/>
</dbReference>
<dbReference type="GO" id="GO:0035091">
    <property type="term" value="F:phosphatidylinositol binding"/>
    <property type="evidence" value="ECO:0007669"/>
    <property type="project" value="InterPro"/>
</dbReference>
<dbReference type="SMART" id="SM00313">
    <property type="entry name" value="PXA"/>
    <property type="match status" value="1"/>
</dbReference>
<feature type="domain" description="PX" evidence="6">
    <location>
        <begin position="917"/>
        <end position="1035"/>
    </location>
</feature>
<dbReference type="Pfam" id="PF00615">
    <property type="entry name" value="RGS"/>
    <property type="match status" value="1"/>
</dbReference>
<dbReference type="KEGG" id="glz:GLAREA_07511"/>
<feature type="compositionally biased region" description="Basic and acidic residues" evidence="3">
    <location>
        <begin position="1"/>
        <end position="10"/>
    </location>
</feature>
<keyword evidence="2" id="KW-0175">Coiled coil</keyword>
<dbReference type="PROSITE" id="PS51207">
    <property type="entry name" value="PXA"/>
    <property type="match status" value="1"/>
</dbReference>
<dbReference type="EMBL" id="KE145359">
    <property type="protein sequence ID" value="EPE32378.1"/>
    <property type="molecule type" value="Genomic_DNA"/>
</dbReference>
<dbReference type="SUPFAM" id="SSF64268">
    <property type="entry name" value="PX domain"/>
    <property type="match status" value="1"/>
</dbReference>
<dbReference type="InterPro" id="IPR003114">
    <property type="entry name" value="Phox_assoc"/>
</dbReference>
<dbReference type="OrthoDB" id="120967at2759"/>
<feature type="region of interest" description="Disordered" evidence="3">
    <location>
        <begin position="676"/>
        <end position="714"/>
    </location>
</feature>
<feature type="domain" description="PXA" evidence="7">
    <location>
        <begin position="137"/>
        <end position="326"/>
    </location>
</feature>
<dbReference type="PANTHER" id="PTHR22775">
    <property type="entry name" value="SORTING NEXIN"/>
    <property type="match status" value="1"/>
</dbReference>
<dbReference type="SMART" id="SM00312">
    <property type="entry name" value="PX"/>
    <property type="match status" value="1"/>
</dbReference>
<feature type="compositionally biased region" description="Acidic residues" evidence="3">
    <location>
        <begin position="818"/>
        <end position="834"/>
    </location>
</feature>
<comment type="similarity">
    <text evidence="1">Belongs to the sorting nexin family.</text>
</comment>
<proteinExistence type="inferred from homology"/>
<feature type="region of interest" description="Disordered" evidence="3">
    <location>
        <begin position="340"/>
        <end position="361"/>
    </location>
</feature>
<keyword evidence="4" id="KW-0812">Transmembrane</keyword>
<dbReference type="Pfam" id="PF00787">
    <property type="entry name" value="PX"/>
    <property type="match status" value="1"/>
</dbReference>
<dbReference type="PANTHER" id="PTHR22775:SF3">
    <property type="entry name" value="SORTING NEXIN-13"/>
    <property type="match status" value="1"/>
</dbReference>
<dbReference type="InterPro" id="IPR036305">
    <property type="entry name" value="RGS_sf"/>
</dbReference>
<dbReference type="CDD" id="cd06876">
    <property type="entry name" value="PX_MDM1p"/>
    <property type="match status" value="1"/>
</dbReference>
<protein>
    <submittedName>
        <fullName evidence="8">PX</fullName>
    </submittedName>
</protein>